<evidence type="ECO:0000313" key="2">
    <source>
        <dbReference type="EMBL" id="EYU41400.1"/>
    </source>
</evidence>
<reference evidence="2 3" key="1">
    <citation type="journal article" date="2013" name="Proc. Natl. Acad. Sci. U.S.A.">
        <title>Fine-scale variation in meiotic recombination in Mimulus inferred from population shotgun sequencing.</title>
        <authorList>
            <person name="Hellsten U."/>
            <person name="Wright K.M."/>
            <person name="Jenkins J."/>
            <person name="Shu S."/>
            <person name="Yuan Y."/>
            <person name="Wessler S.R."/>
            <person name="Schmutz J."/>
            <person name="Willis J.H."/>
            <person name="Rokhsar D.S."/>
        </authorList>
    </citation>
    <scope>NUCLEOTIDE SEQUENCE [LARGE SCALE GENOMIC DNA]</scope>
    <source>
        <strain evidence="3">cv. DUN x IM62</strain>
    </source>
</reference>
<keyword evidence="1" id="KW-0472">Membrane</keyword>
<organism evidence="2 3">
    <name type="scientific">Erythranthe guttata</name>
    <name type="common">Yellow monkey flower</name>
    <name type="synonym">Mimulus guttatus</name>
    <dbReference type="NCBI Taxonomy" id="4155"/>
    <lineage>
        <taxon>Eukaryota</taxon>
        <taxon>Viridiplantae</taxon>
        <taxon>Streptophyta</taxon>
        <taxon>Embryophyta</taxon>
        <taxon>Tracheophyta</taxon>
        <taxon>Spermatophyta</taxon>
        <taxon>Magnoliopsida</taxon>
        <taxon>eudicotyledons</taxon>
        <taxon>Gunneridae</taxon>
        <taxon>Pentapetalae</taxon>
        <taxon>asterids</taxon>
        <taxon>lamiids</taxon>
        <taxon>Lamiales</taxon>
        <taxon>Phrymaceae</taxon>
        <taxon>Erythranthe</taxon>
    </lineage>
</organism>
<keyword evidence="1" id="KW-1133">Transmembrane helix</keyword>
<protein>
    <submittedName>
        <fullName evidence="2">Uncharacterized protein</fullName>
    </submittedName>
</protein>
<feature type="transmembrane region" description="Helical" evidence="1">
    <location>
        <begin position="139"/>
        <end position="164"/>
    </location>
</feature>
<keyword evidence="1" id="KW-0812">Transmembrane</keyword>
<evidence type="ECO:0000256" key="1">
    <source>
        <dbReference type="SAM" id="Phobius"/>
    </source>
</evidence>
<gene>
    <name evidence="2" type="ORF">MIMGU_mgv1a018878mg</name>
</gene>
<feature type="transmembrane region" description="Helical" evidence="1">
    <location>
        <begin position="50"/>
        <end position="71"/>
    </location>
</feature>
<evidence type="ECO:0000313" key="3">
    <source>
        <dbReference type="Proteomes" id="UP000030748"/>
    </source>
</evidence>
<dbReference type="AlphaFoldDB" id="A0A022RR33"/>
<dbReference type="EMBL" id="KI630323">
    <property type="protein sequence ID" value="EYU41400.1"/>
    <property type="molecule type" value="Genomic_DNA"/>
</dbReference>
<proteinExistence type="predicted"/>
<sequence>MKEDTDLGKELSDVVSSISTNLSVCIAISMAATNLAKGHKEWFNAIYPFYYAYLALISLAIILSFLYSAAYKRVDREEMEKRGRNINRRKLLLQDMAKIIRLQLQPLGTTEPLYWNCLERVNHVISTLDKNEHRKLNGWWYLPSCMPQIIFIISTAGLVCLALSSTKAPNESTLAPAPALAPAPSG</sequence>
<name>A0A022RR33_ERYGU</name>
<dbReference type="Proteomes" id="UP000030748">
    <property type="component" value="Unassembled WGS sequence"/>
</dbReference>
<keyword evidence="3" id="KW-1185">Reference proteome</keyword>
<accession>A0A022RR33</accession>